<accession>A0A1D9PYQ9</accession>
<dbReference type="VEuPathDB" id="FungiDB:sscle_03g025970"/>
<organism evidence="1 2">
    <name type="scientific">Sclerotinia sclerotiorum (strain ATCC 18683 / 1980 / Ss-1)</name>
    <name type="common">White mold</name>
    <name type="synonym">Whetzelinia sclerotiorum</name>
    <dbReference type="NCBI Taxonomy" id="665079"/>
    <lineage>
        <taxon>Eukaryota</taxon>
        <taxon>Fungi</taxon>
        <taxon>Dikarya</taxon>
        <taxon>Ascomycota</taxon>
        <taxon>Pezizomycotina</taxon>
        <taxon>Leotiomycetes</taxon>
        <taxon>Helotiales</taxon>
        <taxon>Sclerotiniaceae</taxon>
        <taxon>Sclerotinia</taxon>
    </lineage>
</organism>
<dbReference type="EMBL" id="CP017816">
    <property type="protein sequence ID" value="APA07827.1"/>
    <property type="molecule type" value="Genomic_DNA"/>
</dbReference>
<proteinExistence type="predicted"/>
<reference evidence="2" key="1">
    <citation type="journal article" date="2017" name="Genome Biol. Evol.">
        <title>The complete genome sequence of the phytopathogenic fungus Sclerotinia sclerotiorum reveals insights into the genome architecture of broad host range pathogens.</title>
        <authorList>
            <person name="Derbyshire M."/>
            <person name="Denton-Giles M."/>
            <person name="Hegedus D."/>
            <person name="Seifbarghy S."/>
            <person name="Rollins J."/>
            <person name="van Kan J."/>
            <person name="Seidl M.F."/>
            <person name="Faino L."/>
            <person name="Mbengue M."/>
            <person name="Navaud O."/>
            <person name="Raffaele S."/>
            <person name="Hammond-Kosack K."/>
            <person name="Heard S."/>
            <person name="Oliver R."/>
        </authorList>
    </citation>
    <scope>NUCLEOTIDE SEQUENCE [LARGE SCALE GENOMIC DNA]</scope>
    <source>
        <strain evidence="2">ATCC 18683 / 1980 / Ss-1</strain>
    </source>
</reference>
<sequence length="52" mass="6020">MVPQSCKLPYRVSSPEQPVEWSDIEEAEKPYGCNIDKRVLTAFVVTPLQRKR</sequence>
<dbReference type="Proteomes" id="UP000177798">
    <property type="component" value="Chromosome 3"/>
</dbReference>
<protein>
    <submittedName>
        <fullName evidence="1">Uncharacterized protein</fullName>
    </submittedName>
</protein>
<evidence type="ECO:0000313" key="2">
    <source>
        <dbReference type="Proteomes" id="UP000177798"/>
    </source>
</evidence>
<evidence type="ECO:0000313" key="1">
    <source>
        <dbReference type="EMBL" id="APA07827.1"/>
    </source>
</evidence>
<name>A0A1D9PYQ9_SCLS1</name>
<gene>
    <name evidence="1" type="ORF">sscle_03g025970</name>
</gene>
<dbReference type="AlphaFoldDB" id="A0A1D9PYQ9"/>